<accession>A0ABY2ZCK9</accession>
<proteinExistence type="predicted"/>
<reference evidence="1 2" key="1">
    <citation type="submission" date="2019-06" db="EMBL/GenBank/DDBJ databases">
        <title>Taxogenomics and systematics of the genus Pantoea.</title>
        <authorList>
            <person name="Tambong J.T."/>
        </authorList>
    </citation>
    <scope>NUCLEOTIDE SEQUENCE [LARGE SCALE GENOMIC DNA]</scope>
    <source>
        <strain evidence="1 2">LMG 2558</strain>
    </source>
</reference>
<protein>
    <submittedName>
        <fullName evidence="1">Uncharacterized protein</fullName>
    </submittedName>
</protein>
<evidence type="ECO:0000313" key="2">
    <source>
        <dbReference type="Proteomes" id="UP000316142"/>
    </source>
</evidence>
<organism evidence="1 2">
    <name type="scientific">Pantoea anthophila</name>
    <dbReference type="NCBI Taxonomy" id="470931"/>
    <lineage>
        <taxon>Bacteria</taxon>
        <taxon>Pseudomonadati</taxon>
        <taxon>Pseudomonadota</taxon>
        <taxon>Gammaproteobacteria</taxon>
        <taxon>Enterobacterales</taxon>
        <taxon>Erwiniaceae</taxon>
        <taxon>Pantoea</taxon>
    </lineage>
</organism>
<comment type="caution">
    <text evidence="1">The sequence shown here is derived from an EMBL/GenBank/DDBJ whole genome shotgun (WGS) entry which is preliminary data.</text>
</comment>
<name>A0ABY2ZCK9_9GAMM</name>
<keyword evidence="2" id="KW-1185">Reference proteome</keyword>
<gene>
    <name evidence="1" type="ORF">FJW00_04095</name>
</gene>
<dbReference type="EMBL" id="VHIZ01000023">
    <property type="protein sequence ID" value="TPV31042.1"/>
    <property type="molecule type" value="Genomic_DNA"/>
</dbReference>
<dbReference type="Proteomes" id="UP000316142">
    <property type="component" value="Unassembled WGS sequence"/>
</dbReference>
<sequence>MIKINELGDAVDSKSTVEIRAGSSPAFGTIGTSIDVNGRLFLCLKYSIRKAFLAFSLNLSQPDSIYIKLLMRVQLRVYPGSIMFVPTQNP</sequence>
<evidence type="ECO:0000313" key="1">
    <source>
        <dbReference type="EMBL" id="TPV31042.1"/>
    </source>
</evidence>